<feature type="chain" id="PRO_5038059065" description="Lipoprotein" evidence="1">
    <location>
        <begin position="24"/>
        <end position="414"/>
    </location>
</feature>
<name>A0A916N5W1_9BACT</name>
<evidence type="ECO:0000313" key="2">
    <source>
        <dbReference type="EMBL" id="CAG5007141.1"/>
    </source>
</evidence>
<sequence length="414" mass="45567">MAKIVLQASVFFLFLYLTSCNQTQESNQKTVAQDSTLTEGTFGYDLGFLKKHKSVLVLTAPDNADSRAIVVADYQGRVMTTTSGGDNGNSYGWINYELIKSGANKKHINAYGGEDRFWFSPEGGQFSVYFKRDQKFDFENWQTPAAIDSEPFDIVSADSASVKFRKNTVQENHSGTRFDLTIERTVSMLGTDRIKDLLKVSSLGATKVTAYESVNDIINNGADWKRETGGIGIWILGMFKPSDKTVIVAPFTTPHAGKPLLTSDYFGVIPADRLVTGENAVFLKADGKARSKIGLAPQSATGFAGSYDSGKGILTIVQYDLDTAGDYMKSTWEIHKDPYQGDALNAYNDGPLADGTQMGPFYELESSSRVFPLKKGEKLSHTHRTFHFEGDTEMMDQIARKVLGVSLGQISEVF</sequence>
<gene>
    <name evidence="2" type="ORF">DYBT9275_03972</name>
</gene>
<comment type="caution">
    <text evidence="2">The sequence shown here is derived from an EMBL/GenBank/DDBJ whole genome shotgun (WGS) entry which is preliminary data.</text>
</comment>
<evidence type="ECO:0000256" key="1">
    <source>
        <dbReference type="SAM" id="SignalP"/>
    </source>
</evidence>
<keyword evidence="1" id="KW-0732">Signal</keyword>
<proteinExistence type="predicted"/>
<evidence type="ECO:0008006" key="4">
    <source>
        <dbReference type="Google" id="ProtNLM"/>
    </source>
</evidence>
<keyword evidence="3" id="KW-1185">Reference proteome</keyword>
<protein>
    <recommendedName>
        <fullName evidence="4">Lipoprotein</fullName>
    </recommendedName>
</protein>
<accession>A0A916N5W1</accession>
<reference evidence="2" key="1">
    <citation type="submission" date="2021-04" db="EMBL/GenBank/DDBJ databases">
        <authorList>
            <person name="Rodrigo-Torres L."/>
            <person name="Arahal R. D."/>
            <person name="Lucena T."/>
        </authorList>
    </citation>
    <scope>NUCLEOTIDE SEQUENCE</scope>
    <source>
        <strain evidence="2">CECT 9275</strain>
    </source>
</reference>
<dbReference type="InterPro" id="IPR046713">
    <property type="entry name" value="DUF6786"/>
</dbReference>
<dbReference type="AlphaFoldDB" id="A0A916N5W1"/>
<dbReference type="Pfam" id="PF20583">
    <property type="entry name" value="DUF6786"/>
    <property type="match status" value="1"/>
</dbReference>
<evidence type="ECO:0000313" key="3">
    <source>
        <dbReference type="Proteomes" id="UP000680038"/>
    </source>
</evidence>
<organism evidence="2 3">
    <name type="scientific">Dyadobacter helix</name>
    <dbReference type="NCBI Taxonomy" id="2822344"/>
    <lineage>
        <taxon>Bacteria</taxon>
        <taxon>Pseudomonadati</taxon>
        <taxon>Bacteroidota</taxon>
        <taxon>Cytophagia</taxon>
        <taxon>Cytophagales</taxon>
        <taxon>Spirosomataceae</taxon>
        <taxon>Dyadobacter</taxon>
    </lineage>
</organism>
<feature type="signal peptide" evidence="1">
    <location>
        <begin position="1"/>
        <end position="23"/>
    </location>
</feature>
<dbReference type="Proteomes" id="UP000680038">
    <property type="component" value="Unassembled WGS sequence"/>
</dbReference>
<dbReference type="EMBL" id="CAJRAF010000002">
    <property type="protein sequence ID" value="CAG5007141.1"/>
    <property type="molecule type" value="Genomic_DNA"/>
</dbReference>